<protein>
    <submittedName>
        <fullName evidence="3">Uncharacterized protein</fullName>
    </submittedName>
</protein>
<sequence>MAAVPWVSAARRSVQEAAGAVSYAQQGSPAPPARSTARSVETLVVIVAAIVLVAVLAGVVARVCGGRHVVPSGDRDIEGWVERRCRSCLDSGLPPPGQQPQGSSKASEAK</sequence>
<feature type="region of interest" description="Disordered" evidence="1">
    <location>
        <begin position="89"/>
        <end position="110"/>
    </location>
</feature>
<name>A0A0D9VXS7_9ORYZ</name>
<keyword evidence="2" id="KW-1133">Transmembrane helix</keyword>
<accession>A0A0D9VXS7</accession>
<evidence type="ECO:0000313" key="3">
    <source>
        <dbReference type="EnsemblPlants" id="LPERR03G25330.1"/>
    </source>
</evidence>
<dbReference type="eggNOG" id="ENOG502S4TC">
    <property type="taxonomic scope" value="Eukaryota"/>
</dbReference>
<proteinExistence type="predicted"/>
<reference evidence="3 4" key="1">
    <citation type="submission" date="2012-08" db="EMBL/GenBank/DDBJ databases">
        <title>Oryza genome evolution.</title>
        <authorList>
            <person name="Wing R.A."/>
        </authorList>
    </citation>
    <scope>NUCLEOTIDE SEQUENCE</scope>
</reference>
<dbReference type="HOGENOM" id="CLU_2124686_0_0_1"/>
<dbReference type="Gramene" id="LPERR03G25330.1">
    <property type="protein sequence ID" value="LPERR03G25330.1"/>
    <property type="gene ID" value="LPERR03G25330"/>
</dbReference>
<dbReference type="STRING" id="77586.A0A0D9VXS7"/>
<reference evidence="3" key="3">
    <citation type="submission" date="2015-04" db="UniProtKB">
        <authorList>
            <consortium name="EnsemblPlants"/>
        </authorList>
    </citation>
    <scope>IDENTIFICATION</scope>
</reference>
<dbReference type="AlphaFoldDB" id="A0A0D9VXS7"/>
<keyword evidence="2" id="KW-0812">Transmembrane</keyword>
<organism evidence="3 4">
    <name type="scientific">Leersia perrieri</name>
    <dbReference type="NCBI Taxonomy" id="77586"/>
    <lineage>
        <taxon>Eukaryota</taxon>
        <taxon>Viridiplantae</taxon>
        <taxon>Streptophyta</taxon>
        <taxon>Embryophyta</taxon>
        <taxon>Tracheophyta</taxon>
        <taxon>Spermatophyta</taxon>
        <taxon>Magnoliopsida</taxon>
        <taxon>Liliopsida</taxon>
        <taxon>Poales</taxon>
        <taxon>Poaceae</taxon>
        <taxon>BOP clade</taxon>
        <taxon>Oryzoideae</taxon>
        <taxon>Oryzeae</taxon>
        <taxon>Oryzinae</taxon>
        <taxon>Leersia</taxon>
    </lineage>
</organism>
<dbReference type="Proteomes" id="UP000032180">
    <property type="component" value="Chromosome 3"/>
</dbReference>
<keyword evidence="2" id="KW-0472">Membrane</keyword>
<dbReference type="PANTHER" id="PTHR33429">
    <property type="entry name" value="OS02G0708000 PROTEIN-RELATED"/>
    <property type="match status" value="1"/>
</dbReference>
<keyword evidence="4" id="KW-1185">Reference proteome</keyword>
<reference evidence="4" key="2">
    <citation type="submission" date="2013-12" db="EMBL/GenBank/DDBJ databases">
        <authorList>
            <person name="Yu Y."/>
            <person name="Lee S."/>
            <person name="de Baynast K."/>
            <person name="Wissotski M."/>
            <person name="Liu L."/>
            <person name="Talag J."/>
            <person name="Goicoechea J."/>
            <person name="Angelova A."/>
            <person name="Jetty R."/>
            <person name="Kudrna D."/>
            <person name="Golser W."/>
            <person name="Rivera L."/>
            <person name="Zhang J."/>
            <person name="Wing R."/>
        </authorList>
    </citation>
    <scope>NUCLEOTIDE SEQUENCE</scope>
</reference>
<evidence type="ECO:0000256" key="2">
    <source>
        <dbReference type="SAM" id="Phobius"/>
    </source>
</evidence>
<dbReference type="PANTHER" id="PTHR33429:SF19">
    <property type="entry name" value="FISSION REGULATOR-LIKE PROTEIN"/>
    <property type="match status" value="1"/>
</dbReference>
<evidence type="ECO:0000313" key="4">
    <source>
        <dbReference type="Proteomes" id="UP000032180"/>
    </source>
</evidence>
<evidence type="ECO:0000256" key="1">
    <source>
        <dbReference type="SAM" id="MobiDB-lite"/>
    </source>
</evidence>
<dbReference type="EnsemblPlants" id="LPERR03G25330.1">
    <property type="protein sequence ID" value="LPERR03G25330.1"/>
    <property type="gene ID" value="LPERR03G25330"/>
</dbReference>
<feature type="transmembrane region" description="Helical" evidence="2">
    <location>
        <begin position="43"/>
        <end position="65"/>
    </location>
</feature>